<dbReference type="Proteomes" id="UP000287651">
    <property type="component" value="Unassembled WGS sequence"/>
</dbReference>
<sequence>MHAASPALTTSSGASGPVSCGCVSINPSLDTQWSFGSSFSSYASLSSPLPISSSPAPPTHYAYDIVI</sequence>
<accession>A0A426XBC9</accession>
<organism evidence="1 2">
    <name type="scientific">Ensete ventricosum</name>
    <name type="common">Abyssinian banana</name>
    <name type="synonym">Musa ensete</name>
    <dbReference type="NCBI Taxonomy" id="4639"/>
    <lineage>
        <taxon>Eukaryota</taxon>
        <taxon>Viridiplantae</taxon>
        <taxon>Streptophyta</taxon>
        <taxon>Embryophyta</taxon>
        <taxon>Tracheophyta</taxon>
        <taxon>Spermatophyta</taxon>
        <taxon>Magnoliopsida</taxon>
        <taxon>Liliopsida</taxon>
        <taxon>Zingiberales</taxon>
        <taxon>Musaceae</taxon>
        <taxon>Ensete</taxon>
    </lineage>
</organism>
<protein>
    <submittedName>
        <fullName evidence="1">Uncharacterized protein</fullName>
    </submittedName>
</protein>
<gene>
    <name evidence="1" type="ORF">B296_00053615</name>
</gene>
<dbReference type="AlphaFoldDB" id="A0A426XBC9"/>
<reference evidence="1 2" key="1">
    <citation type="journal article" date="2014" name="Agronomy (Basel)">
        <title>A Draft Genome Sequence for Ensete ventricosum, the Drought-Tolerant Tree Against Hunger.</title>
        <authorList>
            <person name="Harrison J."/>
            <person name="Moore K.A."/>
            <person name="Paszkiewicz K."/>
            <person name="Jones T."/>
            <person name="Grant M."/>
            <person name="Ambacheew D."/>
            <person name="Muzemil S."/>
            <person name="Studholme D.J."/>
        </authorList>
    </citation>
    <scope>NUCLEOTIDE SEQUENCE [LARGE SCALE GENOMIC DNA]</scope>
</reference>
<evidence type="ECO:0000313" key="1">
    <source>
        <dbReference type="EMBL" id="RRT36806.1"/>
    </source>
</evidence>
<proteinExistence type="predicted"/>
<dbReference type="EMBL" id="AMZH03023104">
    <property type="protein sequence ID" value="RRT36806.1"/>
    <property type="molecule type" value="Genomic_DNA"/>
</dbReference>
<comment type="caution">
    <text evidence="1">The sequence shown here is derived from an EMBL/GenBank/DDBJ whole genome shotgun (WGS) entry which is preliminary data.</text>
</comment>
<name>A0A426XBC9_ENSVE</name>
<evidence type="ECO:0000313" key="2">
    <source>
        <dbReference type="Proteomes" id="UP000287651"/>
    </source>
</evidence>